<keyword evidence="3" id="KW-0862">Zinc</keyword>
<evidence type="ECO:0000313" key="5">
    <source>
        <dbReference type="EMBL" id="CEM11933.1"/>
    </source>
</evidence>
<dbReference type="PANTHER" id="PTHR22605">
    <property type="entry name" value="RZ-TYPE DOMAIN-CONTAINING PROTEIN"/>
    <property type="match status" value="1"/>
</dbReference>
<feature type="region of interest" description="Disordered" evidence="4">
    <location>
        <begin position="6126"/>
        <end position="6174"/>
    </location>
</feature>
<feature type="region of interest" description="Disordered" evidence="4">
    <location>
        <begin position="3497"/>
        <end position="3516"/>
    </location>
</feature>
<feature type="compositionally biased region" description="Low complexity" evidence="4">
    <location>
        <begin position="3497"/>
        <end position="3507"/>
    </location>
</feature>
<feature type="compositionally biased region" description="Basic and acidic residues" evidence="4">
    <location>
        <begin position="44"/>
        <end position="56"/>
    </location>
</feature>
<dbReference type="Gene3D" id="3.40.50.300">
    <property type="entry name" value="P-loop containing nucleotide triphosphate hydrolases"/>
    <property type="match status" value="1"/>
</dbReference>
<feature type="region of interest" description="Disordered" evidence="4">
    <location>
        <begin position="5152"/>
        <end position="5221"/>
    </location>
</feature>
<evidence type="ECO:0008006" key="6">
    <source>
        <dbReference type="Google" id="ProtNLM"/>
    </source>
</evidence>
<accession>A0A0G4FFV2</accession>
<dbReference type="SUPFAM" id="SSF52540">
    <property type="entry name" value="P-loop containing nucleoside triphosphate hydrolases"/>
    <property type="match status" value="1"/>
</dbReference>
<proteinExistence type="predicted"/>
<dbReference type="VEuPathDB" id="CryptoDB:Cvel_16717"/>
<feature type="compositionally biased region" description="Gly residues" evidence="4">
    <location>
        <begin position="5152"/>
        <end position="5162"/>
    </location>
</feature>
<keyword evidence="2" id="KW-0863">Zinc-finger</keyword>
<feature type="compositionally biased region" description="Acidic residues" evidence="4">
    <location>
        <begin position="2511"/>
        <end position="2520"/>
    </location>
</feature>
<evidence type="ECO:0000256" key="4">
    <source>
        <dbReference type="SAM" id="MobiDB-lite"/>
    </source>
</evidence>
<organism evidence="5">
    <name type="scientific">Chromera velia CCMP2878</name>
    <dbReference type="NCBI Taxonomy" id="1169474"/>
    <lineage>
        <taxon>Eukaryota</taxon>
        <taxon>Sar</taxon>
        <taxon>Alveolata</taxon>
        <taxon>Colpodellida</taxon>
        <taxon>Chromeraceae</taxon>
        <taxon>Chromera</taxon>
    </lineage>
</organism>
<feature type="region of interest" description="Disordered" evidence="4">
    <location>
        <begin position="2504"/>
        <end position="2529"/>
    </location>
</feature>
<evidence type="ECO:0000256" key="3">
    <source>
        <dbReference type="ARBA" id="ARBA00022833"/>
    </source>
</evidence>
<dbReference type="InterPro" id="IPR017907">
    <property type="entry name" value="Znf_RING_CS"/>
</dbReference>
<feature type="compositionally biased region" description="Basic and acidic residues" evidence="4">
    <location>
        <begin position="6150"/>
        <end position="6159"/>
    </location>
</feature>
<feature type="compositionally biased region" description="Basic and acidic residues" evidence="4">
    <location>
        <begin position="5124"/>
        <end position="5140"/>
    </location>
</feature>
<dbReference type="EMBL" id="CDMZ01000329">
    <property type="protein sequence ID" value="CEM11933.1"/>
    <property type="molecule type" value="Genomic_DNA"/>
</dbReference>
<dbReference type="InterPro" id="IPR027417">
    <property type="entry name" value="P-loop_NTPase"/>
</dbReference>
<feature type="compositionally biased region" description="Polar residues" evidence="4">
    <location>
        <begin position="6131"/>
        <end position="6149"/>
    </location>
</feature>
<feature type="region of interest" description="Disordered" evidence="4">
    <location>
        <begin position="1640"/>
        <end position="1660"/>
    </location>
</feature>
<feature type="region of interest" description="Disordered" evidence="4">
    <location>
        <begin position="3433"/>
        <end position="3456"/>
    </location>
</feature>
<feature type="compositionally biased region" description="Low complexity" evidence="4">
    <location>
        <begin position="5579"/>
        <end position="5589"/>
    </location>
</feature>
<dbReference type="GO" id="GO:0004842">
    <property type="term" value="F:ubiquitin-protein transferase activity"/>
    <property type="evidence" value="ECO:0007669"/>
    <property type="project" value="InterPro"/>
</dbReference>
<feature type="compositionally biased region" description="Low complexity" evidence="4">
    <location>
        <begin position="3433"/>
        <end position="3443"/>
    </location>
</feature>
<feature type="region of interest" description="Disordered" evidence="4">
    <location>
        <begin position="5617"/>
        <end position="5665"/>
    </location>
</feature>
<dbReference type="InterPro" id="IPR031248">
    <property type="entry name" value="RNF213"/>
</dbReference>
<feature type="region of interest" description="Disordered" evidence="4">
    <location>
        <begin position="1688"/>
        <end position="1710"/>
    </location>
</feature>
<dbReference type="GO" id="GO:0008270">
    <property type="term" value="F:zinc ion binding"/>
    <property type="evidence" value="ECO:0007669"/>
    <property type="project" value="UniProtKB-KW"/>
</dbReference>
<feature type="compositionally biased region" description="Basic and acidic residues" evidence="4">
    <location>
        <begin position="5201"/>
        <end position="5210"/>
    </location>
</feature>
<sequence>MSSPSEAGREERPEEVEGLTESQGHSFEVEDGMDGHSAGGDAEMEARDDVPGKDSVCESETGDETARKEEAQVLQAPENQEAPNQNAEQECQQAPAEMPVPTPQIQIRTLVIAPRLCEGEEAYVFFGPPVGDWETEGMVILEKETAEQNQGSGMETFSWRISSPVSEVHDKAVPYKYVKVRKEGEEKIYESLGTAISNRVLRFENADRTREHEILDPPIVWSDTDTKAEEGPVQLLCRLFGLPDEAAGRDAGVRLALHGCAVMSLAQRSSSRLVQSEEKLLTISAESKFLDGFIAFLRNRRESEQNSAFPSQDLRNCKVMLSGIAQKIILEIEQRAVFRAAVSFPYSPGCTPSSPDSPVGCLLGRLYGLLLLGERKIFSSLNVESLLTLSRSLCPFAAVRQKGLLGEGGEKEKEGAAVLFLETLQAELGERFAFMQRQELKKMVETLILKVHTTSNQPGISVTLSQFTLRRLLLRTTSEEGEDLKACQRVVQASVQSSRGVRGWEGAGGSYGKAGDFLGWLGVTGVWTGEDVRRFCCGVGSAGASVDWTGVVETVRGDSVSLRSVVAYLLYCRLAFPHLWEGDAGARLHAGLCVGLQSAGPAAAISAVCVAMQLKNKDEVPAGSFPELLTTCLRVLDGSVSAALYNREGERGAEAVAEGLQVVSDCVAGLLQKEFSGLWKRACDVPKPVLPGLSSTAAVASCRQALETALSLCRCVVAAVEMLRGCGYAGGRAADSLAERVVAELKSTLGKRKGGDEGGLASMSMLRISVNRDKAFRYTTLCATLVPLQSDGGKEAADLTRIRSAVGQRFAGELRALQNEEARVHVFEHVLSEREKGDVFASEGAKDIVEAAEQVTMETLDSALSTAGDTGNENILQKLLGGSLLQRLAGVLSTVIEKGWPREVASAVLRGTTEGLSDVVLKHVLWWRPLGVLFRFLLNDQSEKGLSSLRQKAQQILRTARDVVNSAAEQVVNRGVTPKLLRVLKDGFAQESLEKLWRLANPTNVSVGVTSSLSEAFVSCFEGIEFLADLTETLKGLHDVATLALKGGGGLKQNGDGLRDRLGQLREGLRCLSAVLSADRDDLPLRALVSVGDDGRMASKFFHVEADRVEGLREALQGVRESRLVGGIFQQCVREVGAGVLGESQNGLDGVSGLVDSFVDCVWPVVKIRAHKVVEDFRAGTMTVGMCRQVFKLCCEEEGRHGGIAKVVDAVEEASRAVQLGLRPLGESLCKQRRRQLEAFAVLSPPFLEDVRRVLRLREVFGLSASFDSLEHILTGGEGGKALFPSDRLPLNTMRVSTLQAVENIRNVRDASVVWGRHGQSGSGEGRPGFLRGVGVSQLSGMMALVEQLTSHRPSGEFCRFVRDLFGTPDEAKSLVFLAQGAGDSDMELDRVMFLDRVVSSLAPLIFLSSDSTWDGVGQALMRVAEGSAKAGDRQTLLKDLRELSRDEEKLWIKHLRDTFGMDDGLTLKALGEIQEGGVFTLRAAQSIATLSDKDGSCCSSMGGGTSALAAAVSFSVVEASSCAPSLAVPVFPSYADTTAIARALGSQLQQQGGGRSGSGQALRSVCEVMGAIRVRGEGDIEDLHNRLMLAASVKQNELCCRTYRACVEALFSLRGPLEALSRSACPLSNSLLLSVPFPKIKQPPEEEEEEQTGATKTGRDGPSCVAVLCYGWGGELEVCLSAPPSLGRANQRDTQTADDFSDERENPPAAVGTETALRGLRAWLRSVHDEWEQCVEELRTRFPVFNALTNRQLVFLSAKLPSFLRGGTREQLVPEETHQVCQLLHVATAACGGAGQGGRGDARDTGMVARELARLHGYVTSDVDMLGGGVEVRGIGLHGGSQLAPIDVDASPFRPVCVEIEDSERGDGDSDVVMVDVSEVQIQSSAQSPRGGLTESQLESLKRSWGLFLKRMRAETDSLPPPPKGQKPDGESALMSLASLGAFLHLLQQQNQSETSASPSPSAEAALFHSGGFASSSPVSSAASPPPLPPYIRRNNLVSLVLCPRDAVYAAVLGLWADLPGESRRLPRGDEVFVCSGHTTREELSVFVRHAFEGRGALFVLVGVERLSFEAAKHCSDAIGTLTESLDHSSRLHPPLVIICPVEDSDCSLLSSRFNDCLVHTPHSSNSSSSSDSGQHGNLGVAGGSRGVTFVEARQEQLREFLAEKLRFSPSVRDSSQLASPPIVDEEGHFSVRVVTSAAAGMGKSLLVLRRAEVLAETLQVPFRNVYVKVPLHGRAVDEESVVDKLIRQDIAHTRQGNSRTPRVLHLVVGSECTVGVERLLFQLVVLGCVRDSAGRVWTFRNGDSLFVECTADPIARKVHEPSVGACARVSERRLSGLAAGGQVVNLFPRVVCRSPREVLEDLRGGRSLSSSSLDLGFDGETLKNRAQLPCQYLSRYEAGENLDYYSFEPEQSWTSEAELTAYECLTVLTNNCSLCDPTWRDLSNFLSFLYEQLSRCEGNVFCHVPEDLPGFKQFVVRHLIQMSRDFTIASLTVNDDALGPSLRRKAEGREEDDEDEEMVAAGQPRQSRPPLLQEMRRNWESSPHPYLFFNSDGTSFSFLGMTVSKAGHLKDQHGNVVEDRIMTPELRRALDDQCIQGVINPFSESCRFNALDKAQKIEFLGRVMGLDYPHDPDERFELTEDNAQKMMAVEMRRRCGIPAVTMGETGCGKTALLTYRSALKMPPGVSSLGDREAPPNLITLRIHGGTKVDDVRLVVEIAEQRAEENWREWQIEETTVFFDEVNASDEAVVGLVKEILCDGTVDGRPIRGGVCEWQYRDGGRSAACGGGNRIPGSLLFFVAACNPYRRHSEGMIRRLEEAGLGFNKPQAETERLGDTPLRHLVYRVCALPPSLASLVWDFGSLSEEAERKYVEKMAFSRLKGVEGGSSSRAASTLVATTLTCCQAFMRARPDECAFVSLRNVERALSGIRWFSGKLGLLDESVGEERGGTAPDGLATRGHAVTPVATAAAAAVGGRSAAATPRKVPSSSFSTSMTRLHDVDVEEGRKGSEASDDVEMVEEESVDEMEEERFVGGGLSRQSLRGSVASSSSGLLSEGFLRSLLLSVGAFYCTSLADAESRERFSAEVAKALRSCGCAQVEDSAVVDELERAQHAMFAETRDGLEGKDIAANAALLENLFMMVVCADMRIPLFVIGRPGSSKSLAKALLSQAMKGPALSVSPLFRSLKEAKLVSYQCSPLSTAEGIIGVFDRAAKLQKGKDLENVVGIAVLDEVALAEECPQKPLKPLHGLLDDGVASGGAGRGGQSEVWRKVATIAISNWAVDPAKTNRGALLVRPVPSKKDLVATARKIARAGGEVFPNMFKVLERDLKGATEAFDELCRLQHRECYGLRDFWALIKMMKEIARRRMGELTRTDVAYAVRRNFGGGLLEAETDPLTIFGKHMKCRAELEDNDWAELREPAVVRLMRDNLRGSHSPHIPWSSSSVLGEGGEDTTASGDAPEDCRYLLVITENYSALDILKESVLAAWGGNGSGASPSGLLSSSSSSSAAGGGGGGEIDFKEKEGKLSSLSQPPESSSEVVILFGSSFPGDLEYSTVCRMVNRVKDCMETGKTLVLLNLETLYESLYDALNQYFTTFAGQRYVDLGLGSQRVKCRVHRSFRLLVVAEASRVAAYPIPLLGRLEKHRLTVRDLLARPALAQTLQIASQWARDFSKLSIRHRDVQMRMRPSVANSIEPTRAFASYSEDTLAAIVLAEARDLEESEGDDFKSTEGLSFEEKLFLAVKRRLLDTALPDAVLRLPFSCLAFQPEKEDVGSLQASYFDDPSHGSLAGVIWRLLNERKERERSQTPFLCSSSKSVDFSLITTRSRLVVQEDLESAFTSALSLSSPSGERLARSECTGRIVEVSQFSEETQFRQHLTKQALPSLLEQNENQNSNSKDRDAFLLVQCDAAGRGASHLFACVQTVLEETTREALDQKENLKREGGTCHLHVLLIARLSPPVLEEDGESEVSGESSTSTCGLMTAIGRGGVWRRAIHVDFLTPDSSPQMLPPLTQLRTLSMAETWQAADLSQQRSLLRSCAHEACTRMAPGAPSASAQRGAAGRLRLEILLEITEEEEGEGERARQGLGAIGRIDWQSRLLRLLCQAVGTRLIRREENVTLATGRRSQWVSLAALSSLQGVGGRFSSFSSSGVHLQLQRAERCFSEAMLQAVRTEMAPQLRDVVEVLDRQANMRLAGRGMMHFELGAQREIAKGLPRWSTEVWFRLAAVELQDWRQGGGEAEAVQLVSSVPVSFVHFPFAWRVAEVLDTLTAEAGGSGGLPLQRRALLLGQSPLGSLLSRVLLSPEDLEEGCKILGRDLVLLRVSEISGVPNETEVLEAAVAEVFEGADRRLTGGGEEMQSMTDRLESPPFVENFCARLVAAYEELVVGRVAQGLRHAAILLKAAHAVLPSFLLVQEDEAGARGEGREISQRVPGSFGLLVATCIVRRLQSTFEGERSLKSLTEVAEWVVSLENPVGALLAHLGGEKGSTSFRVRALSAGWESVRVCALLALRAAPEMGACLFRNFPEERGGLRRTRLERQKQCAKIEEAVAAGMRRLIHELPTKVQNSEAAAAATVASPDDVALLRPFSLSVSVVEGVEGVLNDATHSIEEAAFQGGHDAALPAACDRCGAMTRAFVKLQRCSHSVCLDCLQGEEAESAPRNVCGVGGCGERLSPLQREEVKRGLERRQKVVAAWRAVATDFFTDFLSTFIFTHEGPSGDDAEALRARNATREEVEARRHQRLHALLRHLLRHVGRQEGGAARGADVHAEVFCALESSPVVRSFLLQLVLRHGPQQDSDLIPLLGFCLQSAEAHIGSEGGGENCSRERGGQSLRPPVALRRLFVECLEGRIEESVQQSSIFSSHSGFSEGAHLDEVSLLKVAKVREALDRLQRGEAQGGGGGSSAEREASGLLNTALVRFCLGVTAELLCDRFPEGPHSADGGAGVLSEAEKKLLEGVRAVVSGRRLLLGVSPGWALVFLMRLLCRQKSVVWWRQLSAHPSLKWIAPQWADAQSGQGGGDEADLFLLEGEPQDPKAERTKTIGQKYGTIRDALSEALMRGQASVLTDALTASDGLQGTEGNAAAGLLRAPASTQLHEQEKRFTLGLAACWNAVRTLRSLQEGAADGQERRPHAQGEGRGRREVWQSVEALLSGGMEGSQGGVGGMHLASAAGSGNMDDVEKGGAGAFDAQVPSSSSSRRQRRRESAFHGRDGESEETFTPVLPGRLSPLSHLIEFSERQNTVRVHERRQAMGPVLHLGCLLATLPDDREGTRGSGGGGRGRSQVLLHLASTLRRLFENPGTARQLFLPGMEADVSGVALDRGVVSGSTQVCACPNTKCGEPYHVGDCGQLNGTGKCSHCGGPIGRGTRSQVYQRAARHDSKGHTCGGGVAAQGEVASGSAQRALPASVCLRRLVTHCVLAAAAARHWQGAASAVNPLPGTTPLRAPLQSEGETVGFFLDHVNADAQRIATSLRLPPDGAFVLLHSVIGEWASCVLGGRLGCRSDSGLREGDANLNGNRVGLETETGREAWDRVFMDAIGGRALGGAQGRVEGSRKVLLADGRLTGNVILRVVLEQSDPPFSSSSSGASSSSRGRQYEAEEGDGTLWRYRQATGVETAAAEVETAADRWKSSQEQSRGGGARGRGRNGSSHRVIHLDGDPSQSAAEGGRRNGFHLAPLQLAFANMHSFRLLGLMPSVLRLVRFVNAAAERSGARRDESMVEWMDIDSEGSVEREHRRSAAAAAASVRLSVREAASTRLSALLGDAGAPFSSAESALEAHRLVRDVGAALSLACWGSPLRPGGLRSHRLFSSGALLKEGAVDVALAALRGHGERDGAGDLDPFVGFLMPRRKGQGAVVLWLLDYMAAVHNSFVDAYSAVAAPAGLSSVPGAAGRGQGRASGSSAGGQWERGSCLGVLSSGKGPGGGRQEGHGEGHCLALLVAKCREHSVKVASGSGGTASSSSTSGGRLSGVSLFSESAFDLLSLQRAVHEGPLKNGKTPSLDRRALVEASRGIACSSSSLSTPVVSSSSAGLPPSVSLFYEFKEDAHGPAAATAIEGALEKAARAVPQRALPWCLVSALRRVCGLKRGVPAQELLQTLQTTLRLLPALGGDPKESLVCALRRLQLLRQPPRAANTESGQVRSGMRSSSSQTARQDDKRESGRRQLGRGQVESEGGASSCESALEALESALSRSLVGRHKDGPPTAPVSLCLGHAGALASLLDFVLFCGASDGGVVRGATAAAAAGSDTVSGGRQSSLRVSVDVLPETLGEPLKGGAEGRLRERLMRESEAVRLTVAFSLHEVIRRRLWTAAEETESVPAVVAGRVQQVDGGEVQVEAEGEAERDPSLAGEVSAWLDVRGGQEGLFLSPVVEEVRARPGEMEVQRVLAAGAVAGISGPDPLVSVPGLGDETLSSDSRVIKFWESLQDDREILVKHAAGALNVIVSLL</sequence>
<keyword evidence="1" id="KW-0479">Metal-binding</keyword>
<gene>
    <name evidence="5" type="ORF">Cvel_16717</name>
</gene>
<protein>
    <recommendedName>
        <fullName evidence="6">CBM20 domain-containing protein</fullName>
    </recommendedName>
</protein>
<dbReference type="PANTHER" id="PTHR22605:SF16">
    <property type="entry name" value="E3 UBIQUITIN-PROTEIN LIGASE RNF213"/>
    <property type="match status" value="1"/>
</dbReference>
<evidence type="ECO:0000256" key="1">
    <source>
        <dbReference type="ARBA" id="ARBA00022723"/>
    </source>
</evidence>
<reference evidence="5" key="1">
    <citation type="submission" date="2014-11" db="EMBL/GenBank/DDBJ databases">
        <authorList>
            <person name="Otto D Thomas"/>
            <person name="Naeem Raeece"/>
        </authorList>
    </citation>
    <scope>NUCLEOTIDE SEQUENCE</scope>
</reference>
<name>A0A0G4FFV2_9ALVE</name>
<evidence type="ECO:0000256" key="2">
    <source>
        <dbReference type="ARBA" id="ARBA00022771"/>
    </source>
</evidence>
<dbReference type="GO" id="GO:0016887">
    <property type="term" value="F:ATP hydrolysis activity"/>
    <property type="evidence" value="ECO:0007669"/>
    <property type="project" value="InterPro"/>
</dbReference>
<feature type="region of interest" description="Disordered" evidence="4">
    <location>
        <begin position="1"/>
        <end position="95"/>
    </location>
</feature>
<dbReference type="PROSITE" id="PS00518">
    <property type="entry name" value="ZF_RING_1"/>
    <property type="match status" value="1"/>
</dbReference>
<feature type="compositionally biased region" description="Polar residues" evidence="4">
    <location>
        <begin position="77"/>
        <end position="92"/>
    </location>
</feature>
<feature type="region of interest" description="Disordered" evidence="4">
    <location>
        <begin position="5575"/>
        <end position="5600"/>
    </location>
</feature>
<feature type="region of interest" description="Disordered" evidence="4">
    <location>
        <begin position="5119"/>
        <end position="5140"/>
    </location>
</feature>